<dbReference type="GO" id="GO:0008253">
    <property type="term" value="F:5'-nucleotidase activity"/>
    <property type="evidence" value="ECO:0007669"/>
    <property type="project" value="UniProtKB-EC"/>
</dbReference>
<keyword evidence="4" id="KW-0378">Hydrolase</keyword>
<evidence type="ECO:0000313" key="4">
    <source>
        <dbReference type="EMBL" id="VAW23198.1"/>
    </source>
</evidence>
<proteinExistence type="predicted"/>
<evidence type="ECO:0000259" key="3">
    <source>
        <dbReference type="Pfam" id="PF02872"/>
    </source>
</evidence>
<dbReference type="SUPFAM" id="SSF56300">
    <property type="entry name" value="Metallo-dependent phosphatases"/>
    <property type="match status" value="1"/>
</dbReference>
<dbReference type="Pfam" id="PF00149">
    <property type="entry name" value="Metallophos"/>
    <property type="match status" value="1"/>
</dbReference>
<evidence type="ECO:0000259" key="2">
    <source>
        <dbReference type="Pfam" id="PF00149"/>
    </source>
</evidence>
<dbReference type="Pfam" id="PF02872">
    <property type="entry name" value="5_nucleotid_C"/>
    <property type="match status" value="1"/>
</dbReference>
<dbReference type="PANTHER" id="PTHR11575">
    <property type="entry name" value="5'-NUCLEOTIDASE-RELATED"/>
    <property type="match status" value="1"/>
</dbReference>
<feature type="domain" description="5'-Nucleotidase C-terminal" evidence="3">
    <location>
        <begin position="306"/>
        <end position="394"/>
    </location>
</feature>
<dbReference type="EC" id="3.1.3.5" evidence="4"/>
<dbReference type="InterPro" id="IPR036907">
    <property type="entry name" value="5'-Nucleotdase_C_sf"/>
</dbReference>
<dbReference type="AlphaFoldDB" id="A0A3B0TYV3"/>
<keyword evidence="1" id="KW-0732">Signal</keyword>
<feature type="domain" description="Calcineurin-like phosphoesterase" evidence="2">
    <location>
        <begin position="31"/>
        <end position="229"/>
    </location>
</feature>
<reference evidence="4" key="1">
    <citation type="submission" date="2018-06" db="EMBL/GenBank/DDBJ databases">
        <authorList>
            <person name="Zhirakovskaya E."/>
        </authorList>
    </citation>
    <scope>NUCLEOTIDE SEQUENCE</scope>
</reference>
<dbReference type="SUPFAM" id="SSF55816">
    <property type="entry name" value="5'-nucleotidase (syn. UDP-sugar hydrolase), C-terminal domain"/>
    <property type="match status" value="1"/>
</dbReference>
<gene>
    <name evidence="4" type="ORF">MNBD_ALPHA12-2296</name>
</gene>
<dbReference type="InterPro" id="IPR004843">
    <property type="entry name" value="Calcineurin-like_PHP"/>
</dbReference>
<protein>
    <submittedName>
        <fullName evidence="4">5'-nucleotidase</fullName>
        <ecNumber evidence="4">3.1.3.5</ecNumber>
    </submittedName>
</protein>
<dbReference type="Gene3D" id="3.60.21.10">
    <property type="match status" value="1"/>
</dbReference>
<dbReference type="Gene3D" id="3.90.780.10">
    <property type="entry name" value="5'-Nucleotidase, C-terminal domain"/>
    <property type="match status" value="1"/>
</dbReference>
<dbReference type="PRINTS" id="PR01607">
    <property type="entry name" value="APYRASEFAMLY"/>
</dbReference>
<dbReference type="InterPro" id="IPR008334">
    <property type="entry name" value="5'-Nucleotdase_C"/>
</dbReference>
<dbReference type="InterPro" id="IPR006179">
    <property type="entry name" value="5_nucleotidase/apyrase"/>
</dbReference>
<dbReference type="PANTHER" id="PTHR11575:SF48">
    <property type="entry name" value="5'-NUCLEOTIDASE"/>
    <property type="match status" value="1"/>
</dbReference>
<organism evidence="4">
    <name type="scientific">hydrothermal vent metagenome</name>
    <dbReference type="NCBI Taxonomy" id="652676"/>
    <lineage>
        <taxon>unclassified sequences</taxon>
        <taxon>metagenomes</taxon>
        <taxon>ecological metagenomes</taxon>
    </lineage>
</organism>
<name>A0A3B0TYV3_9ZZZZ</name>
<dbReference type="GO" id="GO:0009166">
    <property type="term" value="P:nucleotide catabolic process"/>
    <property type="evidence" value="ECO:0007669"/>
    <property type="project" value="InterPro"/>
</dbReference>
<feature type="non-terminal residue" evidence="4">
    <location>
        <position position="396"/>
    </location>
</feature>
<evidence type="ECO:0000256" key="1">
    <source>
        <dbReference type="ARBA" id="ARBA00022729"/>
    </source>
</evidence>
<sequence length="396" mass="42246">MNKFFKSALLGPVMALGLAASPVMAQQVNVTFLVAADIYEMAVDNARGGFSRAAAVVRNERAKGGNLVYVWAGDAISPSLLSGFDKGSHVIDLINMEPPDIFVPGNHEFDFGKDIFNQRMGDLRSEKLAANLRNADGSLVAGFADTKMLDYDGVKIGIVGLTAEDSSTKSSPGDLVFTSSVDTLVANAAALRKQGADLVVAVTHSGWPVDQQLMNTGAVDIVLSGDDHDLRVFYDGNVAFAEPTADAYNLVAVDVAINVSTRNDRRRVKWYPKFRIIDTEGVAVPADYAAKVAALQTGLDKELNVVIGTVTTPLDTRKAMVRTQETAFGNLVTDAMKNAVGADIAITNGGGIRSNREYEANYQITRKDILSELPFGNLTLLLEVSGADIIAALENG</sequence>
<dbReference type="InterPro" id="IPR029052">
    <property type="entry name" value="Metallo-depent_PP-like"/>
</dbReference>
<dbReference type="EMBL" id="UOEO01000226">
    <property type="protein sequence ID" value="VAW23198.1"/>
    <property type="molecule type" value="Genomic_DNA"/>
</dbReference>
<accession>A0A3B0TYV3</accession>